<comment type="subcellular location">
    <subcellularLocation>
        <location evidence="2">Cytoplasm</location>
        <location evidence="2">Cytosol</location>
    </subcellularLocation>
    <subcellularLocation>
        <location evidence="1 9">Nucleus</location>
    </subcellularLocation>
</comment>
<evidence type="ECO:0000256" key="7">
    <source>
        <dbReference type="ARBA" id="ARBA00023242"/>
    </source>
</evidence>
<dbReference type="GO" id="GO:0000387">
    <property type="term" value="P:spliceosomal snRNP assembly"/>
    <property type="evidence" value="ECO:0007669"/>
    <property type="project" value="UniProtKB-UniRule"/>
</dbReference>
<feature type="domain" description="Sm" evidence="10">
    <location>
        <begin position="11"/>
        <end position="83"/>
    </location>
</feature>
<gene>
    <name evidence="11" type="ORF">PBS003_LOCUS8296</name>
</gene>
<evidence type="ECO:0000256" key="5">
    <source>
        <dbReference type="ARBA" id="ARBA00022664"/>
    </source>
</evidence>
<dbReference type="SMART" id="SM00651">
    <property type="entry name" value="Sm"/>
    <property type="match status" value="1"/>
</dbReference>
<dbReference type="FunFam" id="2.30.30.100:FF:000002">
    <property type="entry name" value="Small nuclear ribonucleoprotein Sm D3"/>
    <property type="match status" value="1"/>
</dbReference>
<dbReference type="PROSITE" id="PS52002">
    <property type="entry name" value="SM"/>
    <property type="match status" value="1"/>
</dbReference>
<dbReference type="PANTHER" id="PTHR23338">
    <property type="entry name" value="SMALL NUCLEAR RIBONUCLEOPROTEIN SM"/>
    <property type="match status" value="1"/>
</dbReference>
<keyword evidence="8 9" id="KW-0687">Ribonucleoprotein</keyword>
<evidence type="ECO:0000256" key="4">
    <source>
        <dbReference type="ARBA" id="ARBA00022490"/>
    </source>
</evidence>
<evidence type="ECO:0000256" key="8">
    <source>
        <dbReference type="ARBA" id="ARBA00023274"/>
    </source>
</evidence>
<dbReference type="GO" id="GO:0005829">
    <property type="term" value="C:cytosol"/>
    <property type="evidence" value="ECO:0007669"/>
    <property type="project" value="UniProtKB-SubCell"/>
</dbReference>
<accession>A0AAU9LP14</accession>
<dbReference type="GO" id="GO:0005681">
    <property type="term" value="C:spliceosomal complex"/>
    <property type="evidence" value="ECO:0007669"/>
    <property type="project" value="InterPro"/>
</dbReference>
<evidence type="ECO:0000256" key="1">
    <source>
        <dbReference type="ARBA" id="ARBA00004123"/>
    </source>
</evidence>
<comment type="caution">
    <text evidence="11">The sequence shown here is derived from an EMBL/GenBank/DDBJ whole genome shotgun (WGS) entry which is preliminary data.</text>
</comment>
<evidence type="ECO:0000256" key="2">
    <source>
        <dbReference type="ARBA" id="ARBA00004514"/>
    </source>
</evidence>
<keyword evidence="6 9" id="KW-0508">mRNA splicing</keyword>
<dbReference type="CDD" id="cd01721">
    <property type="entry name" value="Sm_D3"/>
    <property type="match status" value="1"/>
</dbReference>
<evidence type="ECO:0000313" key="11">
    <source>
        <dbReference type="EMBL" id="CAH0481691.1"/>
    </source>
</evidence>
<sequence>MAVTGKRGVGIPTILLHDGEGTIVSIEMKNGETYRGLLDETEDNMNCVMKEAVRTDINGNTTQVEQVYLRGSQILFIVFPDMLKHAPMFKRVKMWKKHKGSIPTLGQGGVGGGAPRGQAAAIIRKAQERRGGILRAMSEKSGAASYRHASPKSRCSFPVAEPEHYGCSRAENLLLLTI</sequence>
<dbReference type="SUPFAM" id="SSF50182">
    <property type="entry name" value="Sm-like ribonucleoproteins"/>
    <property type="match status" value="1"/>
</dbReference>
<dbReference type="Proteomes" id="UP001160483">
    <property type="component" value="Unassembled WGS sequence"/>
</dbReference>
<dbReference type="Gene3D" id="2.30.30.100">
    <property type="match status" value="1"/>
</dbReference>
<dbReference type="InterPro" id="IPR034099">
    <property type="entry name" value="SmD3"/>
</dbReference>
<keyword evidence="4" id="KW-0963">Cytoplasm</keyword>
<dbReference type="InterPro" id="IPR047575">
    <property type="entry name" value="Sm"/>
</dbReference>
<dbReference type="AlphaFoldDB" id="A0AAU9LP14"/>
<dbReference type="InterPro" id="IPR001163">
    <property type="entry name" value="Sm_dom_euk/arc"/>
</dbReference>
<evidence type="ECO:0000256" key="6">
    <source>
        <dbReference type="ARBA" id="ARBA00023187"/>
    </source>
</evidence>
<organism evidence="11 12">
    <name type="scientific">Peronospora belbahrii</name>
    <dbReference type="NCBI Taxonomy" id="622444"/>
    <lineage>
        <taxon>Eukaryota</taxon>
        <taxon>Sar</taxon>
        <taxon>Stramenopiles</taxon>
        <taxon>Oomycota</taxon>
        <taxon>Peronosporomycetes</taxon>
        <taxon>Peronosporales</taxon>
        <taxon>Peronosporaceae</taxon>
        <taxon>Peronospora</taxon>
    </lineage>
</organism>
<dbReference type="Pfam" id="PF01423">
    <property type="entry name" value="LSM"/>
    <property type="match status" value="1"/>
</dbReference>
<evidence type="ECO:0000256" key="9">
    <source>
        <dbReference type="RuleBase" id="RU365050"/>
    </source>
</evidence>
<protein>
    <recommendedName>
        <fullName evidence="9">Small nuclear ribonucleoprotein Sm D3</fullName>
        <shortName evidence="9">Sm-D3</shortName>
    </recommendedName>
    <alternativeName>
        <fullName evidence="9">snRNP core protein D3</fullName>
    </alternativeName>
</protein>
<dbReference type="InterPro" id="IPR027141">
    <property type="entry name" value="LSm4/Sm_D1/D3"/>
</dbReference>
<evidence type="ECO:0000259" key="10">
    <source>
        <dbReference type="PROSITE" id="PS52002"/>
    </source>
</evidence>
<dbReference type="InterPro" id="IPR010920">
    <property type="entry name" value="LSM_dom_sf"/>
</dbReference>
<name>A0AAU9LP14_9STRA</name>
<proteinExistence type="inferred from homology"/>
<keyword evidence="7 9" id="KW-0539">Nucleus</keyword>
<reference evidence="11" key="1">
    <citation type="submission" date="2021-11" db="EMBL/GenBank/DDBJ databases">
        <authorList>
            <person name="Islam A."/>
            <person name="Islam S."/>
            <person name="Flora M.S."/>
            <person name="Rahman M."/>
            <person name="Ziaur R.M."/>
            <person name="Epstein J.H."/>
            <person name="Hassan M."/>
            <person name="Klassen M."/>
            <person name="Woodard K."/>
            <person name="Webb A."/>
            <person name="Webby R.J."/>
            <person name="El Zowalaty M.E."/>
        </authorList>
    </citation>
    <scope>NUCLEOTIDE SEQUENCE</scope>
    <source>
        <strain evidence="11">Pbs3</strain>
    </source>
</reference>
<dbReference type="GO" id="GO:0003723">
    <property type="term" value="F:RNA binding"/>
    <property type="evidence" value="ECO:0007669"/>
    <property type="project" value="InterPro"/>
</dbReference>
<dbReference type="EMBL" id="CAKKTJ010000329">
    <property type="protein sequence ID" value="CAH0481691.1"/>
    <property type="molecule type" value="Genomic_DNA"/>
</dbReference>
<comment type="similarity">
    <text evidence="3 9">Belongs to the snRNP core protein family.</text>
</comment>
<keyword evidence="5 9" id="KW-0507">mRNA processing</keyword>
<evidence type="ECO:0000256" key="3">
    <source>
        <dbReference type="ARBA" id="ARBA00008146"/>
    </source>
</evidence>
<evidence type="ECO:0000313" key="12">
    <source>
        <dbReference type="Proteomes" id="UP001160483"/>
    </source>
</evidence>